<dbReference type="FunFam" id="3.30.160.60:FF:000702">
    <property type="entry name" value="Transcription factor E4F1 isoform 1"/>
    <property type="match status" value="1"/>
</dbReference>
<feature type="domain" description="C2H2-type" evidence="6">
    <location>
        <begin position="7"/>
        <end position="36"/>
    </location>
</feature>
<dbReference type="GO" id="GO:0005634">
    <property type="term" value="C:nucleus"/>
    <property type="evidence" value="ECO:0007669"/>
    <property type="project" value="UniProtKB-SubCell"/>
</dbReference>
<dbReference type="PROSITE" id="PS00028">
    <property type="entry name" value="ZINC_FINGER_C2H2_1"/>
    <property type="match status" value="5"/>
</dbReference>
<evidence type="ECO:0000313" key="9">
    <source>
        <dbReference type="Proteomes" id="UP000274756"/>
    </source>
</evidence>
<dbReference type="FunFam" id="3.30.160.60:FF:002343">
    <property type="entry name" value="Zinc finger protein 33A"/>
    <property type="match status" value="1"/>
</dbReference>
<keyword evidence="9" id="KW-1185">Reference proteome</keyword>
<keyword evidence="4" id="KW-0862">Zinc</keyword>
<dbReference type="OrthoDB" id="9439903at2759"/>
<dbReference type="STRING" id="318479.A0A0N4U376"/>
<evidence type="ECO:0000256" key="4">
    <source>
        <dbReference type="ARBA" id="ARBA00022833"/>
    </source>
</evidence>
<feature type="domain" description="C2H2-type" evidence="6">
    <location>
        <begin position="37"/>
        <end position="61"/>
    </location>
</feature>
<name>A0A0N4U376_DRAME</name>
<reference evidence="10" key="1">
    <citation type="submission" date="2017-02" db="UniProtKB">
        <authorList>
            <consortium name="WormBaseParasite"/>
        </authorList>
    </citation>
    <scope>IDENTIFICATION</scope>
</reference>
<sequence length="184" mass="21227">MKPRTGLACKCFICGRVFTSNMALRNHQSVHTAAKSFACSFCDRSFAHKQSLRIHERIHTGIGRRHFCSVCGKWFKTEDEMLEHQNIHERTHTGEKPYTCGYCGKSFTQSQALTIHIRMHTGERPYTCAICSKDFRDSSALRKHEFLKHTHGRASTYSHVDELLMMSMARNLIQEENSRSPTYP</sequence>
<gene>
    <name evidence="7" type="ORF">DME_LOCUS5530</name>
</gene>
<dbReference type="Pfam" id="PF00096">
    <property type="entry name" value="zf-C2H2"/>
    <property type="match status" value="4"/>
</dbReference>
<dbReference type="SMART" id="SM00355">
    <property type="entry name" value="ZnF_C2H2"/>
    <property type="match status" value="5"/>
</dbReference>
<feature type="domain" description="C2H2-type" evidence="6">
    <location>
        <begin position="98"/>
        <end position="125"/>
    </location>
</feature>
<reference evidence="7 9" key="2">
    <citation type="submission" date="2018-11" db="EMBL/GenBank/DDBJ databases">
        <authorList>
            <consortium name="Pathogen Informatics"/>
        </authorList>
    </citation>
    <scope>NUCLEOTIDE SEQUENCE [LARGE SCALE GENOMIC DNA]</scope>
</reference>
<dbReference type="EMBL" id="UYYG01001152">
    <property type="protein sequence ID" value="VDN55557.1"/>
    <property type="molecule type" value="Genomic_DNA"/>
</dbReference>
<evidence type="ECO:0000313" key="10">
    <source>
        <dbReference type="WBParaSite" id="DME_0000117001-mRNA-1"/>
    </source>
</evidence>
<feature type="domain" description="C2H2-type" evidence="6">
    <location>
        <begin position="66"/>
        <end position="97"/>
    </location>
</feature>
<dbReference type="Proteomes" id="UP000038040">
    <property type="component" value="Unplaced"/>
</dbReference>
<dbReference type="SUPFAM" id="SSF57667">
    <property type="entry name" value="beta-beta-alpha zinc fingers"/>
    <property type="match status" value="3"/>
</dbReference>
<evidence type="ECO:0000256" key="2">
    <source>
        <dbReference type="ARBA" id="ARBA00022737"/>
    </source>
</evidence>
<accession>A0A0N4U376</accession>
<dbReference type="PANTHER" id="PTHR23226">
    <property type="entry name" value="ZINC FINGER AND SCAN DOMAIN-CONTAINING"/>
    <property type="match status" value="1"/>
</dbReference>
<evidence type="ECO:0000256" key="3">
    <source>
        <dbReference type="ARBA" id="ARBA00022771"/>
    </source>
</evidence>
<evidence type="ECO:0000256" key="5">
    <source>
        <dbReference type="PROSITE-ProRule" id="PRU00042"/>
    </source>
</evidence>
<dbReference type="WBParaSite" id="DME_0000117001-mRNA-1">
    <property type="protein sequence ID" value="DME_0000117001-mRNA-1"/>
    <property type="gene ID" value="DME_0000117001"/>
</dbReference>
<dbReference type="Gene3D" id="3.30.160.60">
    <property type="entry name" value="Classic Zinc Finger"/>
    <property type="match status" value="5"/>
</dbReference>
<evidence type="ECO:0000313" key="7">
    <source>
        <dbReference type="EMBL" id="VDN55557.1"/>
    </source>
</evidence>
<dbReference type="GO" id="GO:0000981">
    <property type="term" value="F:DNA-binding transcription factor activity, RNA polymerase II-specific"/>
    <property type="evidence" value="ECO:0007669"/>
    <property type="project" value="TreeGrafter"/>
</dbReference>
<evidence type="ECO:0000259" key="6">
    <source>
        <dbReference type="PROSITE" id="PS50157"/>
    </source>
</evidence>
<dbReference type="PROSITE" id="PS50157">
    <property type="entry name" value="ZINC_FINGER_C2H2_2"/>
    <property type="match status" value="5"/>
</dbReference>
<dbReference type="InterPro" id="IPR013087">
    <property type="entry name" value="Znf_C2H2_type"/>
</dbReference>
<feature type="domain" description="C2H2-type" evidence="6">
    <location>
        <begin position="126"/>
        <end position="154"/>
    </location>
</feature>
<proteinExistence type="predicted"/>
<dbReference type="AlphaFoldDB" id="A0A0N4U376"/>
<dbReference type="GO" id="GO:0000978">
    <property type="term" value="F:RNA polymerase II cis-regulatory region sequence-specific DNA binding"/>
    <property type="evidence" value="ECO:0007669"/>
    <property type="project" value="TreeGrafter"/>
</dbReference>
<protein>
    <submittedName>
        <fullName evidence="10">Zinc finger protein</fullName>
    </submittedName>
</protein>
<evidence type="ECO:0000313" key="8">
    <source>
        <dbReference type="Proteomes" id="UP000038040"/>
    </source>
</evidence>
<evidence type="ECO:0000256" key="1">
    <source>
        <dbReference type="ARBA" id="ARBA00022723"/>
    </source>
</evidence>
<keyword evidence="3 5" id="KW-0863">Zinc-finger</keyword>
<keyword evidence="1" id="KW-0479">Metal-binding</keyword>
<dbReference type="InterPro" id="IPR036236">
    <property type="entry name" value="Znf_C2H2_sf"/>
</dbReference>
<keyword evidence="2" id="KW-0677">Repeat</keyword>
<organism evidence="8 10">
    <name type="scientific">Dracunculus medinensis</name>
    <name type="common">Guinea worm</name>
    <dbReference type="NCBI Taxonomy" id="318479"/>
    <lineage>
        <taxon>Eukaryota</taxon>
        <taxon>Metazoa</taxon>
        <taxon>Ecdysozoa</taxon>
        <taxon>Nematoda</taxon>
        <taxon>Chromadorea</taxon>
        <taxon>Rhabditida</taxon>
        <taxon>Spirurina</taxon>
        <taxon>Dracunculoidea</taxon>
        <taxon>Dracunculidae</taxon>
        <taxon>Dracunculus</taxon>
    </lineage>
</organism>
<dbReference type="Proteomes" id="UP000274756">
    <property type="component" value="Unassembled WGS sequence"/>
</dbReference>
<dbReference type="GO" id="GO:0008270">
    <property type="term" value="F:zinc ion binding"/>
    <property type="evidence" value="ECO:0007669"/>
    <property type="project" value="UniProtKB-KW"/>
</dbReference>
<dbReference type="Pfam" id="PF13912">
    <property type="entry name" value="zf-C2H2_6"/>
    <property type="match status" value="1"/>
</dbReference>
<dbReference type="PANTHER" id="PTHR23226:SF377">
    <property type="entry name" value="ZINC FINGER AND SCAN DOMAIN-CONTAINING PROTEIN 20"/>
    <property type="match status" value="1"/>
</dbReference>
<dbReference type="FunFam" id="3.30.160.60:FF:000557">
    <property type="entry name" value="zinc finger and SCAN domain-containing protein 29"/>
    <property type="match status" value="1"/>
</dbReference>